<dbReference type="RefSeq" id="WP_379899524.1">
    <property type="nucleotide sequence ID" value="NZ_JBHRTR010000022.1"/>
</dbReference>
<organism evidence="1 2">
    <name type="scientific">Marinibaculum pumilum</name>
    <dbReference type="NCBI Taxonomy" id="1766165"/>
    <lineage>
        <taxon>Bacteria</taxon>
        <taxon>Pseudomonadati</taxon>
        <taxon>Pseudomonadota</taxon>
        <taxon>Alphaproteobacteria</taxon>
        <taxon>Rhodospirillales</taxon>
        <taxon>Rhodospirillaceae</taxon>
        <taxon>Marinibaculum</taxon>
    </lineage>
</organism>
<protein>
    <submittedName>
        <fullName evidence="1">Uncharacterized protein</fullName>
    </submittedName>
</protein>
<dbReference type="EMBL" id="JBHRTR010000022">
    <property type="protein sequence ID" value="MFC3227359.1"/>
    <property type="molecule type" value="Genomic_DNA"/>
</dbReference>
<gene>
    <name evidence="1" type="ORF">ACFOGJ_08970</name>
</gene>
<dbReference type="Proteomes" id="UP001595528">
    <property type="component" value="Unassembled WGS sequence"/>
</dbReference>
<evidence type="ECO:0000313" key="2">
    <source>
        <dbReference type="Proteomes" id="UP001595528"/>
    </source>
</evidence>
<name>A0ABV7KYH9_9PROT</name>
<evidence type="ECO:0000313" key="1">
    <source>
        <dbReference type="EMBL" id="MFC3227359.1"/>
    </source>
</evidence>
<comment type="caution">
    <text evidence="1">The sequence shown here is derived from an EMBL/GenBank/DDBJ whole genome shotgun (WGS) entry which is preliminary data.</text>
</comment>
<reference evidence="2" key="1">
    <citation type="journal article" date="2019" name="Int. J. Syst. Evol. Microbiol.">
        <title>The Global Catalogue of Microorganisms (GCM) 10K type strain sequencing project: providing services to taxonomists for standard genome sequencing and annotation.</title>
        <authorList>
            <consortium name="The Broad Institute Genomics Platform"/>
            <consortium name="The Broad Institute Genome Sequencing Center for Infectious Disease"/>
            <person name="Wu L."/>
            <person name="Ma J."/>
        </authorList>
    </citation>
    <scope>NUCLEOTIDE SEQUENCE [LARGE SCALE GENOMIC DNA]</scope>
    <source>
        <strain evidence="2">KCTC 42964</strain>
    </source>
</reference>
<proteinExistence type="predicted"/>
<accession>A0ABV7KYH9</accession>
<keyword evidence="2" id="KW-1185">Reference proteome</keyword>
<sequence>MVSASTMRRFQKHERKCAGSELAEDHGAAVEGRTRYPAMVQHPSLVDRILKSGHHNAKIGRLAIKSRWAGMPIYTLTLEERATCPRTCLQWRTCYGNKMHFSTRVMHGPFLEARLQEELAELQEDHPDGFIVRLHVLGDFYSAAYVHRWAEWLCDYPALHAYGYTAWPRDSEIGALLETMSQARWDRFAIRFSGCQGERATEVVERPADAAPGAVVCPAQVGRTDCCGTCGLCWQTRRPIAFLEH</sequence>